<accession>A0A645CP67</accession>
<name>A0A645CP67_9ZZZZ</name>
<organism evidence="2">
    <name type="scientific">bioreactor metagenome</name>
    <dbReference type="NCBI Taxonomy" id="1076179"/>
    <lineage>
        <taxon>unclassified sequences</taxon>
        <taxon>metagenomes</taxon>
        <taxon>ecological metagenomes</taxon>
    </lineage>
</organism>
<gene>
    <name evidence="2" type="ORF">SDC9_125722</name>
</gene>
<dbReference type="InterPro" id="IPR013328">
    <property type="entry name" value="6PGD_dom2"/>
</dbReference>
<dbReference type="GO" id="GO:0051287">
    <property type="term" value="F:NAD binding"/>
    <property type="evidence" value="ECO:0007669"/>
    <property type="project" value="InterPro"/>
</dbReference>
<dbReference type="AlphaFoldDB" id="A0A645CP67"/>
<feature type="domain" description="3-hydroxyisobutyrate dehydrogenase-like NAD-binding" evidence="1">
    <location>
        <begin position="1"/>
        <end position="58"/>
    </location>
</feature>
<sequence length="62" mass="6455">MLQANFAASFSVTNAVKDSRLVADAARQADVQLDGAMAGLQRFERALAGGHGDKDMAASFLA</sequence>
<dbReference type="SUPFAM" id="SSF48179">
    <property type="entry name" value="6-phosphogluconate dehydrogenase C-terminal domain-like"/>
    <property type="match status" value="1"/>
</dbReference>
<dbReference type="InterPro" id="IPR029154">
    <property type="entry name" value="HIBADH-like_NADP-bd"/>
</dbReference>
<evidence type="ECO:0000259" key="1">
    <source>
        <dbReference type="Pfam" id="PF14833"/>
    </source>
</evidence>
<proteinExistence type="predicted"/>
<dbReference type="Gene3D" id="1.10.1040.10">
    <property type="entry name" value="N-(1-d-carboxylethyl)-l-norvaline Dehydrogenase, domain 2"/>
    <property type="match status" value="1"/>
</dbReference>
<dbReference type="EMBL" id="VSSQ01028836">
    <property type="protein sequence ID" value="MPM78711.1"/>
    <property type="molecule type" value="Genomic_DNA"/>
</dbReference>
<reference evidence="2" key="1">
    <citation type="submission" date="2019-08" db="EMBL/GenBank/DDBJ databases">
        <authorList>
            <person name="Kucharzyk K."/>
            <person name="Murdoch R.W."/>
            <person name="Higgins S."/>
            <person name="Loffler F."/>
        </authorList>
    </citation>
    <scope>NUCLEOTIDE SEQUENCE</scope>
</reference>
<dbReference type="InterPro" id="IPR008927">
    <property type="entry name" value="6-PGluconate_DH-like_C_sf"/>
</dbReference>
<comment type="caution">
    <text evidence="2">The sequence shown here is derived from an EMBL/GenBank/DDBJ whole genome shotgun (WGS) entry which is preliminary data.</text>
</comment>
<dbReference type="Pfam" id="PF14833">
    <property type="entry name" value="NAD_binding_11"/>
    <property type="match status" value="1"/>
</dbReference>
<evidence type="ECO:0000313" key="2">
    <source>
        <dbReference type="EMBL" id="MPM78711.1"/>
    </source>
</evidence>
<protein>
    <recommendedName>
        <fullName evidence="1">3-hydroxyisobutyrate dehydrogenase-like NAD-binding domain-containing protein</fullName>
    </recommendedName>
</protein>